<organism evidence="1 2">
    <name type="scientific">Aureimonas jatrophae</name>
    <dbReference type="NCBI Taxonomy" id="1166073"/>
    <lineage>
        <taxon>Bacteria</taxon>
        <taxon>Pseudomonadati</taxon>
        <taxon>Pseudomonadota</taxon>
        <taxon>Alphaproteobacteria</taxon>
        <taxon>Hyphomicrobiales</taxon>
        <taxon>Aurantimonadaceae</taxon>
        <taxon>Aureimonas</taxon>
    </lineage>
</organism>
<dbReference type="Pfam" id="PF05135">
    <property type="entry name" value="Phage_connect_1"/>
    <property type="match status" value="1"/>
</dbReference>
<dbReference type="Gene3D" id="1.10.3230.30">
    <property type="entry name" value="Phage gp6-like head-tail connector protein"/>
    <property type="match status" value="1"/>
</dbReference>
<dbReference type="EMBL" id="FNIT01000001">
    <property type="protein sequence ID" value="SDN59893.1"/>
    <property type="molecule type" value="Genomic_DNA"/>
</dbReference>
<dbReference type="OrthoDB" id="7597216at2"/>
<evidence type="ECO:0008006" key="3">
    <source>
        <dbReference type="Google" id="ProtNLM"/>
    </source>
</evidence>
<evidence type="ECO:0000313" key="2">
    <source>
        <dbReference type="Proteomes" id="UP000198793"/>
    </source>
</evidence>
<dbReference type="NCBIfam" id="TIGR02215">
    <property type="entry name" value="phage_chp_gp8"/>
    <property type="match status" value="1"/>
</dbReference>
<name>A0A1H0CPZ6_9HYPH</name>
<dbReference type="RefSeq" id="WP_090668094.1">
    <property type="nucleotide sequence ID" value="NZ_FNIT01000001.1"/>
</dbReference>
<reference evidence="1 2" key="1">
    <citation type="submission" date="2016-10" db="EMBL/GenBank/DDBJ databases">
        <authorList>
            <person name="de Groot N.N."/>
        </authorList>
    </citation>
    <scope>NUCLEOTIDE SEQUENCE [LARGE SCALE GENOMIC DNA]</scope>
    <source>
        <strain evidence="2">L7-484,KACC 16230,DSM 25025</strain>
    </source>
</reference>
<dbReference type="InterPro" id="IPR011738">
    <property type="entry name" value="Phage_CHP"/>
</dbReference>
<sequence>MIWIETNAPADEPVGVAELRAFLRLEREDEDALLVRLLRAAREDVERRTGLLVAERTGRLVVEAAVGTLTLGFRPVTAVLGVTLFDEQSETRAGDPADVRFENTPLRTRLHWRRAVAAPGGAELELRAGLPPELVPESLRLAMLRLAATSYETRTLLAPALQPDTIPPLVGSLLSPYRSLAI</sequence>
<dbReference type="CDD" id="cd08054">
    <property type="entry name" value="gp6"/>
    <property type="match status" value="1"/>
</dbReference>
<proteinExistence type="predicted"/>
<keyword evidence="2" id="KW-1185">Reference proteome</keyword>
<dbReference type="InterPro" id="IPR021146">
    <property type="entry name" value="Phage_gp6-like_head-tail"/>
</dbReference>
<evidence type="ECO:0000313" key="1">
    <source>
        <dbReference type="EMBL" id="SDN59893.1"/>
    </source>
</evidence>
<dbReference type="AlphaFoldDB" id="A0A1H0CPZ6"/>
<dbReference type="STRING" id="1166073.SAMN05192530_101405"/>
<accession>A0A1H0CPZ6</accession>
<dbReference type="Proteomes" id="UP000198793">
    <property type="component" value="Unassembled WGS sequence"/>
</dbReference>
<gene>
    <name evidence="1" type="ORF">SAMN05192530_101405</name>
</gene>
<protein>
    <recommendedName>
        <fullName evidence="3">PhiE125 gp8 family phage protein</fullName>
    </recommendedName>
</protein>